<accession>A0ABV3J708</accession>
<evidence type="ECO:0000313" key="1">
    <source>
        <dbReference type="EMBL" id="MEV4927821.1"/>
    </source>
</evidence>
<name>A0ABV3J708_9ACTN</name>
<protein>
    <submittedName>
        <fullName evidence="1">Uncharacterized protein</fullName>
    </submittedName>
</protein>
<reference evidence="1 2" key="1">
    <citation type="submission" date="2024-06" db="EMBL/GenBank/DDBJ databases">
        <title>The Natural Products Discovery Center: Release of the First 8490 Sequenced Strains for Exploring Actinobacteria Biosynthetic Diversity.</title>
        <authorList>
            <person name="Kalkreuter E."/>
            <person name="Kautsar S.A."/>
            <person name="Yang D."/>
            <person name="Bader C.D."/>
            <person name="Teijaro C.N."/>
            <person name="Fluegel L."/>
            <person name="Davis C.M."/>
            <person name="Simpson J.R."/>
            <person name="Lauterbach L."/>
            <person name="Steele A.D."/>
            <person name="Gui C."/>
            <person name="Meng S."/>
            <person name="Li G."/>
            <person name="Viehrig K."/>
            <person name="Ye F."/>
            <person name="Su P."/>
            <person name="Kiefer A.F."/>
            <person name="Nichols A."/>
            <person name="Cepeda A.J."/>
            <person name="Yan W."/>
            <person name="Fan B."/>
            <person name="Jiang Y."/>
            <person name="Adhikari A."/>
            <person name="Zheng C.-J."/>
            <person name="Schuster L."/>
            <person name="Cowan T.M."/>
            <person name="Smanski M.J."/>
            <person name="Chevrette M.G."/>
            <person name="De Carvalho L.P.S."/>
            <person name="Shen B."/>
        </authorList>
    </citation>
    <scope>NUCLEOTIDE SEQUENCE [LARGE SCALE GENOMIC DNA]</scope>
    <source>
        <strain evidence="1 2">NPDC053791</strain>
    </source>
</reference>
<dbReference type="Proteomes" id="UP001552479">
    <property type="component" value="Unassembled WGS sequence"/>
</dbReference>
<dbReference type="EMBL" id="JBFASG010000060">
    <property type="protein sequence ID" value="MEV4927821.1"/>
    <property type="molecule type" value="Genomic_DNA"/>
</dbReference>
<proteinExistence type="predicted"/>
<organism evidence="1 2">
    <name type="scientific">Streptomyces roseoverticillatus</name>
    <dbReference type="NCBI Taxonomy" id="66429"/>
    <lineage>
        <taxon>Bacteria</taxon>
        <taxon>Bacillati</taxon>
        <taxon>Actinomycetota</taxon>
        <taxon>Actinomycetes</taxon>
        <taxon>Kitasatosporales</taxon>
        <taxon>Streptomycetaceae</taxon>
        <taxon>Streptomyces</taxon>
    </lineage>
</organism>
<keyword evidence="2" id="KW-1185">Reference proteome</keyword>
<gene>
    <name evidence="1" type="ORF">AB0L03_34305</name>
</gene>
<comment type="caution">
    <text evidence="1">The sequence shown here is derived from an EMBL/GenBank/DDBJ whole genome shotgun (WGS) entry which is preliminary data.</text>
</comment>
<dbReference type="RefSeq" id="WP_366090869.1">
    <property type="nucleotide sequence ID" value="NZ_JBFASG010000060.1"/>
</dbReference>
<sequence length="111" mass="12493">MVYSDRCGLEELVAPYAIAESVHGRLSLGGDWTRSWITAWSFNGDEVVWPVRDLGAVPLLRSQPVRPFTWRARQRHRPGLQFLVSTGRHHGFESLEEQRLLLAMSAAAPPA</sequence>
<evidence type="ECO:0000313" key="2">
    <source>
        <dbReference type="Proteomes" id="UP001552479"/>
    </source>
</evidence>